<dbReference type="Pfam" id="PF01261">
    <property type="entry name" value="AP_endonuc_2"/>
    <property type="match status" value="1"/>
</dbReference>
<dbReference type="GO" id="GO:0016853">
    <property type="term" value="F:isomerase activity"/>
    <property type="evidence" value="ECO:0007669"/>
    <property type="project" value="UniProtKB-KW"/>
</dbReference>
<keyword evidence="2" id="KW-0413">Isomerase</keyword>
<name>A0ABV2TA80_9BACT</name>
<dbReference type="SUPFAM" id="SSF51658">
    <property type="entry name" value="Xylose isomerase-like"/>
    <property type="match status" value="1"/>
</dbReference>
<dbReference type="Proteomes" id="UP001549749">
    <property type="component" value="Unassembled WGS sequence"/>
</dbReference>
<comment type="caution">
    <text evidence="2">The sequence shown here is derived from an EMBL/GenBank/DDBJ whole genome shotgun (WGS) entry which is preliminary data.</text>
</comment>
<dbReference type="InterPro" id="IPR050312">
    <property type="entry name" value="IolE/XylAMocC-like"/>
</dbReference>
<dbReference type="RefSeq" id="WP_354662484.1">
    <property type="nucleotide sequence ID" value="NZ_JBEXAC010000002.1"/>
</dbReference>
<sequence length="286" mass="32234">MKVGIDSYCYHRLFGEVYPGQQRPEQELSFETFLTRLPELGIDGISLESCFIPAFTPAYLQGIKSVLDEQQLDRVYAWGHPDGLEGGSNEAAYDDMLQHIEYAPQIGAKVMRVVGSSLQYRFEPHGPQLEKLTRMFSDAAAIAARYDVRLAVENHIDYNSDEILQLIKDVNSPFMGVNFDSGNFLRVADDPVKAMEKLAPYVLATHIKDLKPVKGVPVDEWYFFSCVPAGEGLIENAKLARLLQQHHYKGFLAVEIDFLHPDYANQEEAVIAQSIRSLRDIAHQIA</sequence>
<dbReference type="InterPro" id="IPR013022">
    <property type="entry name" value="Xyl_isomerase-like_TIM-brl"/>
</dbReference>
<evidence type="ECO:0000313" key="3">
    <source>
        <dbReference type="Proteomes" id="UP001549749"/>
    </source>
</evidence>
<gene>
    <name evidence="2" type="ORF">ABR189_21215</name>
</gene>
<reference evidence="2 3" key="1">
    <citation type="submission" date="2024-06" db="EMBL/GenBank/DDBJ databases">
        <title>Chitinophaga defluvii sp. nov., isolated from municipal sewage.</title>
        <authorList>
            <person name="Zhang L."/>
        </authorList>
    </citation>
    <scope>NUCLEOTIDE SEQUENCE [LARGE SCALE GENOMIC DNA]</scope>
    <source>
        <strain evidence="2 3">H8</strain>
    </source>
</reference>
<dbReference type="InterPro" id="IPR036237">
    <property type="entry name" value="Xyl_isomerase-like_sf"/>
</dbReference>
<evidence type="ECO:0000259" key="1">
    <source>
        <dbReference type="Pfam" id="PF01261"/>
    </source>
</evidence>
<organism evidence="2 3">
    <name type="scientific">Chitinophaga defluvii</name>
    <dbReference type="NCBI Taxonomy" id="3163343"/>
    <lineage>
        <taxon>Bacteria</taxon>
        <taxon>Pseudomonadati</taxon>
        <taxon>Bacteroidota</taxon>
        <taxon>Chitinophagia</taxon>
        <taxon>Chitinophagales</taxon>
        <taxon>Chitinophagaceae</taxon>
        <taxon>Chitinophaga</taxon>
    </lineage>
</organism>
<proteinExistence type="predicted"/>
<dbReference type="PANTHER" id="PTHR12110">
    <property type="entry name" value="HYDROXYPYRUVATE ISOMERASE"/>
    <property type="match status" value="1"/>
</dbReference>
<evidence type="ECO:0000313" key="2">
    <source>
        <dbReference type="EMBL" id="MET6999923.1"/>
    </source>
</evidence>
<dbReference type="EMBL" id="JBEXAC010000002">
    <property type="protein sequence ID" value="MET6999923.1"/>
    <property type="molecule type" value="Genomic_DNA"/>
</dbReference>
<dbReference type="PANTHER" id="PTHR12110:SF53">
    <property type="entry name" value="BLR5974 PROTEIN"/>
    <property type="match status" value="1"/>
</dbReference>
<keyword evidence="3" id="KW-1185">Reference proteome</keyword>
<accession>A0ABV2TA80</accession>
<dbReference type="Gene3D" id="3.20.20.150">
    <property type="entry name" value="Divalent-metal-dependent TIM barrel enzymes"/>
    <property type="match status" value="1"/>
</dbReference>
<feature type="domain" description="Xylose isomerase-like TIM barrel" evidence="1">
    <location>
        <begin position="38"/>
        <end position="280"/>
    </location>
</feature>
<protein>
    <submittedName>
        <fullName evidence="2">Sugar phosphate isomerase/epimerase family protein</fullName>
    </submittedName>
</protein>